<dbReference type="AlphaFoldDB" id="A0A1F7GBA6"/>
<dbReference type="Pfam" id="PF00213">
    <property type="entry name" value="OSCP"/>
    <property type="match status" value="1"/>
</dbReference>
<protein>
    <submittedName>
        <fullName evidence="7">Uncharacterized protein</fullName>
    </submittedName>
</protein>
<evidence type="ECO:0000256" key="5">
    <source>
        <dbReference type="ARBA" id="ARBA00023136"/>
    </source>
</evidence>
<comment type="subcellular location">
    <subcellularLocation>
        <location evidence="1">Membrane</location>
    </subcellularLocation>
</comment>
<comment type="caution">
    <text evidence="7">The sequence shown here is derived from an EMBL/GenBank/DDBJ whole genome shotgun (WGS) entry which is preliminary data.</text>
</comment>
<evidence type="ECO:0000313" key="7">
    <source>
        <dbReference type="EMBL" id="OGK16055.1"/>
    </source>
</evidence>
<dbReference type="GO" id="GO:0016020">
    <property type="term" value="C:membrane"/>
    <property type="evidence" value="ECO:0007669"/>
    <property type="project" value="UniProtKB-SubCell"/>
</dbReference>
<name>A0A1F7GBA6_9BACT</name>
<evidence type="ECO:0000256" key="6">
    <source>
        <dbReference type="ARBA" id="ARBA00023310"/>
    </source>
</evidence>
<organism evidence="7 8">
    <name type="scientific">Candidatus Roizmanbacteria bacterium RIFCSPHIGHO2_01_FULL_39_12b</name>
    <dbReference type="NCBI Taxonomy" id="1802030"/>
    <lineage>
        <taxon>Bacteria</taxon>
        <taxon>Candidatus Roizmaniibacteriota</taxon>
    </lineage>
</organism>
<dbReference type="Proteomes" id="UP000178372">
    <property type="component" value="Unassembled WGS sequence"/>
</dbReference>
<evidence type="ECO:0000256" key="4">
    <source>
        <dbReference type="ARBA" id="ARBA00023065"/>
    </source>
</evidence>
<keyword evidence="2" id="KW-0813">Transport</keyword>
<keyword evidence="4" id="KW-0406">Ion transport</keyword>
<gene>
    <name evidence="7" type="ORF">A2690_01400</name>
</gene>
<proteinExistence type="predicted"/>
<keyword evidence="3" id="KW-0375">Hydrogen ion transport</keyword>
<evidence type="ECO:0000256" key="1">
    <source>
        <dbReference type="ARBA" id="ARBA00004370"/>
    </source>
</evidence>
<keyword evidence="6" id="KW-0066">ATP synthesis</keyword>
<reference evidence="7 8" key="1">
    <citation type="journal article" date="2016" name="Nat. Commun.">
        <title>Thousands of microbial genomes shed light on interconnected biogeochemical processes in an aquifer system.</title>
        <authorList>
            <person name="Anantharaman K."/>
            <person name="Brown C.T."/>
            <person name="Hug L.A."/>
            <person name="Sharon I."/>
            <person name="Castelle C.J."/>
            <person name="Probst A.J."/>
            <person name="Thomas B.C."/>
            <person name="Singh A."/>
            <person name="Wilkins M.J."/>
            <person name="Karaoz U."/>
            <person name="Brodie E.L."/>
            <person name="Williams K.H."/>
            <person name="Hubbard S.S."/>
            <person name="Banfield J.F."/>
        </authorList>
    </citation>
    <scope>NUCLEOTIDE SEQUENCE [LARGE SCALE GENOMIC DNA]</scope>
</reference>
<dbReference type="InterPro" id="IPR000711">
    <property type="entry name" value="ATPase_OSCP/dsu"/>
</dbReference>
<keyword evidence="5" id="KW-0472">Membrane</keyword>
<dbReference type="GO" id="GO:0046933">
    <property type="term" value="F:proton-transporting ATP synthase activity, rotational mechanism"/>
    <property type="evidence" value="ECO:0007669"/>
    <property type="project" value="InterPro"/>
</dbReference>
<accession>A0A1F7GBA6</accession>
<sequence>MKVTPAIKRDLKSYLLKRIKNKDEHRVVEIQTPFPMSLSEQKFLKNYLSGKVDLKNTINPELLGGFVLVDGSEKIDASIAGQLDEIVNSLIAE</sequence>
<evidence type="ECO:0000313" key="8">
    <source>
        <dbReference type="Proteomes" id="UP000178372"/>
    </source>
</evidence>
<evidence type="ECO:0000256" key="3">
    <source>
        <dbReference type="ARBA" id="ARBA00022781"/>
    </source>
</evidence>
<dbReference type="PRINTS" id="PR00125">
    <property type="entry name" value="ATPASEDELTA"/>
</dbReference>
<dbReference type="EMBL" id="MFZF01000021">
    <property type="protein sequence ID" value="OGK16055.1"/>
    <property type="molecule type" value="Genomic_DNA"/>
</dbReference>
<evidence type="ECO:0000256" key="2">
    <source>
        <dbReference type="ARBA" id="ARBA00022448"/>
    </source>
</evidence>